<dbReference type="Proteomes" id="UP000270296">
    <property type="component" value="Unassembled WGS sequence"/>
</dbReference>
<dbReference type="OrthoDB" id="128924at2759"/>
<dbReference type="SUPFAM" id="SSF57997">
    <property type="entry name" value="Tropomyosin"/>
    <property type="match status" value="1"/>
</dbReference>
<name>A0A183IMD3_9BILA</name>
<dbReference type="InterPro" id="IPR000533">
    <property type="entry name" value="Tropomyosin"/>
</dbReference>
<organism evidence="6">
    <name type="scientific">Soboliphyme baturini</name>
    <dbReference type="NCBI Taxonomy" id="241478"/>
    <lineage>
        <taxon>Eukaryota</taxon>
        <taxon>Metazoa</taxon>
        <taxon>Ecdysozoa</taxon>
        <taxon>Nematoda</taxon>
        <taxon>Enoplea</taxon>
        <taxon>Dorylaimia</taxon>
        <taxon>Dioctophymatida</taxon>
        <taxon>Dioctophymatoidea</taxon>
        <taxon>Soboliphymatidae</taxon>
        <taxon>Soboliphyme</taxon>
    </lineage>
</organism>
<feature type="coiled-coil region" evidence="2">
    <location>
        <begin position="1"/>
        <end position="77"/>
    </location>
</feature>
<reference evidence="4 5" key="2">
    <citation type="submission" date="2018-11" db="EMBL/GenBank/DDBJ databases">
        <authorList>
            <consortium name="Pathogen Informatics"/>
        </authorList>
    </citation>
    <scope>NUCLEOTIDE SEQUENCE [LARGE SCALE GENOMIC DNA]</scope>
</reference>
<evidence type="ECO:0000256" key="1">
    <source>
        <dbReference type="ARBA" id="ARBA00023054"/>
    </source>
</evidence>
<dbReference type="WBParaSite" id="SBAD_0000497501-mRNA-1">
    <property type="protein sequence ID" value="SBAD_0000497501-mRNA-1"/>
    <property type="gene ID" value="SBAD_0000497501"/>
</dbReference>
<evidence type="ECO:0000256" key="2">
    <source>
        <dbReference type="SAM" id="Coils"/>
    </source>
</evidence>
<protein>
    <submittedName>
        <fullName evidence="6">Tropomyosin</fullName>
    </submittedName>
</protein>
<keyword evidence="1 2" id="KW-0175">Coiled coil</keyword>
<dbReference type="EMBL" id="UZAM01008539">
    <property type="protein sequence ID" value="VDP05381.1"/>
    <property type="molecule type" value="Genomic_DNA"/>
</dbReference>
<dbReference type="AlphaFoldDB" id="A0A183IMD3"/>
<proteinExistence type="predicted"/>
<evidence type="ECO:0000313" key="5">
    <source>
        <dbReference type="Proteomes" id="UP000270296"/>
    </source>
</evidence>
<dbReference type="Pfam" id="PF00261">
    <property type="entry name" value="Tropomyosin"/>
    <property type="match status" value="1"/>
</dbReference>
<keyword evidence="3" id="KW-1133">Transmembrane helix</keyword>
<feature type="transmembrane region" description="Helical" evidence="3">
    <location>
        <begin position="94"/>
        <end position="112"/>
    </location>
</feature>
<dbReference type="Gene3D" id="1.20.5.340">
    <property type="match status" value="1"/>
</dbReference>
<keyword evidence="3" id="KW-0472">Membrane</keyword>
<sequence length="124" mass="14137">MDAIKKKMQAMKIEKDNAVDRADAAEEKSRQMQERIEKLEEELRDTQKKMMQVENELDKAQEELTAANIQLEEKDKKVQEVCAVSLYSGYGDTAIVVIFVLLLPFASVVPYLPPSVASQRFDQT</sequence>
<keyword evidence="5" id="KW-1185">Reference proteome</keyword>
<accession>A0A183IMD3</accession>
<gene>
    <name evidence="4" type="ORF">SBAD_LOCUS4779</name>
</gene>
<reference evidence="6" key="1">
    <citation type="submission" date="2016-06" db="UniProtKB">
        <authorList>
            <consortium name="WormBaseParasite"/>
        </authorList>
    </citation>
    <scope>IDENTIFICATION</scope>
</reference>
<evidence type="ECO:0000313" key="6">
    <source>
        <dbReference type="WBParaSite" id="SBAD_0000497501-mRNA-1"/>
    </source>
</evidence>
<evidence type="ECO:0000256" key="3">
    <source>
        <dbReference type="SAM" id="Phobius"/>
    </source>
</evidence>
<evidence type="ECO:0000313" key="4">
    <source>
        <dbReference type="EMBL" id="VDP05381.1"/>
    </source>
</evidence>
<keyword evidence="3" id="KW-0812">Transmembrane</keyword>
<dbReference type="FunFam" id="1.20.5.340:FF:000001">
    <property type="entry name" value="Tropomyosin alpha-1 chain isoform 2"/>
    <property type="match status" value="1"/>
</dbReference>